<dbReference type="CDD" id="cd00306">
    <property type="entry name" value="Peptidases_S8_S53"/>
    <property type="match status" value="1"/>
</dbReference>
<evidence type="ECO:0000259" key="5">
    <source>
        <dbReference type="Pfam" id="PF00082"/>
    </source>
</evidence>
<dbReference type="InterPro" id="IPR036852">
    <property type="entry name" value="Peptidase_S8/S53_dom_sf"/>
</dbReference>
<keyword evidence="1 4" id="KW-0645">Protease</keyword>
<keyword evidence="7" id="KW-1185">Reference proteome</keyword>
<comment type="caution">
    <text evidence="6">The sequence shown here is derived from an EMBL/GenBank/DDBJ whole genome shotgun (WGS) entry which is preliminary data.</text>
</comment>
<feature type="active site" description="Charge relay system" evidence="4">
    <location>
        <position position="141"/>
    </location>
</feature>
<accession>A0ABX2IN89</accession>
<evidence type="ECO:0000256" key="3">
    <source>
        <dbReference type="ARBA" id="ARBA00022825"/>
    </source>
</evidence>
<dbReference type="InterPro" id="IPR015500">
    <property type="entry name" value="Peptidase_S8_subtilisin-rel"/>
</dbReference>
<dbReference type="RefSeq" id="WP_174136263.1">
    <property type="nucleotide sequence ID" value="NZ_JABUFE010000002.1"/>
</dbReference>
<evidence type="ECO:0000313" key="6">
    <source>
        <dbReference type="EMBL" id="NSX54347.1"/>
    </source>
</evidence>
<evidence type="ECO:0000313" key="7">
    <source>
        <dbReference type="Proteomes" id="UP000777935"/>
    </source>
</evidence>
<dbReference type="Gene3D" id="3.40.50.200">
    <property type="entry name" value="Peptidase S8/S53 domain"/>
    <property type="match status" value="1"/>
</dbReference>
<evidence type="ECO:0000256" key="4">
    <source>
        <dbReference type="PROSITE-ProRule" id="PRU01240"/>
    </source>
</evidence>
<feature type="domain" description="Peptidase S8/S53" evidence="5">
    <location>
        <begin position="47"/>
        <end position="416"/>
    </location>
</feature>
<name>A0ABX2IN89_9RHOB</name>
<sequence length="464" mass="50300">MRDYIQKSVHTENYPSFNALWHLQVMGVRDANHQPNGWSAQRTGRTRVAMIDTSVAPSHPNLQGVIKSDLAIDLYSSRLGVFPYLDEDKLGHLDLNSNTSVAENLPGCKALLVELNDRLTHGSLASVDGVQPMTSEAFSGHGTAIAGLIGARPAVSKKHNDDVMAKQHDDLPLPYVGVDPECEIVPISTNFDPEPRGLIIALLYAELIRADVIVMPRIIPDPIREMAELNGHEHNGKPLAEVLAPVTYVDDDIALWKELTQLMVNISQARPIVCAAGNSNEEFGIYPANLASDDNGIISVGAVNAKGFISGYSSANNITVHAPSDDSEVFDRSEIRLDERRDGYNPEGIPTQNANDKFSSFDIISTDVPGKFGYSGSAFGNEMDNGIMREFGSYYCRFGGTSAASALIAGFLALGKTSGELADTADGIASKTWLLSKCKTLSDQDLQFRFPVWTNCVAPDFPDS</sequence>
<protein>
    <submittedName>
        <fullName evidence="6">S8 family serine peptidase</fullName>
    </submittedName>
</protein>
<dbReference type="PROSITE" id="PS51892">
    <property type="entry name" value="SUBTILASE"/>
    <property type="match status" value="1"/>
</dbReference>
<gene>
    <name evidence="6" type="ORF">HRQ87_05990</name>
</gene>
<reference evidence="6 7" key="1">
    <citation type="submission" date="2020-06" db="EMBL/GenBank/DDBJ databases">
        <title>Sulfitobacter algicola sp. nov., isolated from green algae.</title>
        <authorList>
            <person name="Wang C."/>
        </authorList>
    </citation>
    <scope>NUCLEOTIDE SEQUENCE [LARGE SCALE GENOMIC DNA]</scope>
    <source>
        <strain evidence="6 7">1151</strain>
    </source>
</reference>
<dbReference type="InterPro" id="IPR000209">
    <property type="entry name" value="Peptidase_S8/S53_dom"/>
</dbReference>
<feature type="active site" description="Charge relay system" evidence="4">
    <location>
        <position position="52"/>
    </location>
</feature>
<proteinExistence type="inferred from homology"/>
<dbReference type="EMBL" id="JABUFE010000002">
    <property type="protein sequence ID" value="NSX54347.1"/>
    <property type="molecule type" value="Genomic_DNA"/>
</dbReference>
<dbReference type="SUPFAM" id="SSF52743">
    <property type="entry name" value="Subtilisin-like"/>
    <property type="match status" value="1"/>
</dbReference>
<evidence type="ECO:0000256" key="2">
    <source>
        <dbReference type="ARBA" id="ARBA00022801"/>
    </source>
</evidence>
<evidence type="ECO:0000256" key="1">
    <source>
        <dbReference type="ARBA" id="ARBA00022670"/>
    </source>
</evidence>
<keyword evidence="2 4" id="KW-0378">Hydrolase</keyword>
<keyword evidence="3 4" id="KW-0720">Serine protease</keyword>
<dbReference type="PRINTS" id="PR00723">
    <property type="entry name" value="SUBTILISIN"/>
</dbReference>
<dbReference type="Proteomes" id="UP000777935">
    <property type="component" value="Unassembled WGS sequence"/>
</dbReference>
<organism evidence="6 7">
    <name type="scientific">Parasulfitobacter algicola</name>
    <dbReference type="NCBI Taxonomy" id="2614809"/>
    <lineage>
        <taxon>Bacteria</taxon>
        <taxon>Pseudomonadati</taxon>
        <taxon>Pseudomonadota</taxon>
        <taxon>Alphaproteobacteria</taxon>
        <taxon>Rhodobacterales</taxon>
        <taxon>Roseobacteraceae</taxon>
        <taxon>Parasulfitobacter</taxon>
    </lineage>
</organism>
<feature type="active site" description="Charge relay system" evidence="4">
    <location>
        <position position="402"/>
    </location>
</feature>
<comment type="similarity">
    <text evidence="4">Belongs to the peptidase S8 family.</text>
</comment>
<dbReference type="Pfam" id="PF00082">
    <property type="entry name" value="Peptidase_S8"/>
    <property type="match status" value="1"/>
</dbReference>